<keyword evidence="3" id="KW-1185">Reference proteome</keyword>
<protein>
    <submittedName>
        <fullName evidence="2">DivIVA domain-containing protein</fullName>
    </submittedName>
</protein>
<dbReference type="RefSeq" id="WP_399646730.1">
    <property type="nucleotide sequence ID" value="NZ_JBITYG010000002.1"/>
</dbReference>
<feature type="coiled-coil region" evidence="1">
    <location>
        <begin position="210"/>
        <end position="277"/>
    </location>
</feature>
<dbReference type="InterPro" id="IPR019933">
    <property type="entry name" value="DivIVA_domain"/>
</dbReference>
<organism evidence="2 3">
    <name type="scientific">Streptomyces fildesensis</name>
    <dbReference type="NCBI Taxonomy" id="375757"/>
    <lineage>
        <taxon>Bacteria</taxon>
        <taxon>Bacillati</taxon>
        <taxon>Actinomycetota</taxon>
        <taxon>Actinomycetes</taxon>
        <taxon>Kitasatosporales</taxon>
        <taxon>Streptomycetaceae</taxon>
        <taxon>Streptomyces</taxon>
    </lineage>
</organism>
<accession>A0ABW8C3B5</accession>
<evidence type="ECO:0000256" key="1">
    <source>
        <dbReference type="SAM" id="Coils"/>
    </source>
</evidence>
<comment type="caution">
    <text evidence="2">The sequence shown here is derived from an EMBL/GenBank/DDBJ whole genome shotgun (WGS) entry which is preliminary data.</text>
</comment>
<keyword evidence="1" id="KW-0175">Coiled coil</keyword>
<proteinExistence type="predicted"/>
<evidence type="ECO:0000313" key="3">
    <source>
        <dbReference type="Proteomes" id="UP001614394"/>
    </source>
</evidence>
<dbReference type="EMBL" id="JBITYG010000002">
    <property type="protein sequence ID" value="MFI9100929.1"/>
    <property type="molecule type" value="Genomic_DNA"/>
</dbReference>
<evidence type="ECO:0000313" key="2">
    <source>
        <dbReference type="EMBL" id="MFI9100929.1"/>
    </source>
</evidence>
<gene>
    <name evidence="2" type="ORF">ACIGXA_10400</name>
</gene>
<dbReference type="Gene3D" id="6.10.250.660">
    <property type="match status" value="1"/>
</dbReference>
<dbReference type="Proteomes" id="UP001614394">
    <property type="component" value="Unassembled WGS sequence"/>
</dbReference>
<reference evidence="2 3" key="1">
    <citation type="submission" date="2024-10" db="EMBL/GenBank/DDBJ databases">
        <title>The Natural Products Discovery Center: Release of the First 8490 Sequenced Strains for Exploring Actinobacteria Biosynthetic Diversity.</title>
        <authorList>
            <person name="Kalkreuter E."/>
            <person name="Kautsar S.A."/>
            <person name="Yang D."/>
            <person name="Bader C.D."/>
            <person name="Teijaro C.N."/>
            <person name="Fluegel L."/>
            <person name="Davis C.M."/>
            <person name="Simpson J.R."/>
            <person name="Lauterbach L."/>
            <person name="Steele A.D."/>
            <person name="Gui C."/>
            <person name="Meng S."/>
            <person name="Li G."/>
            <person name="Viehrig K."/>
            <person name="Ye F."/>
            <person name="Su P."/>
            <person name="Kiefer A.F."/>
            <person name="Nichols A."/>
            <person name="Cepeda A.J."/>
            <person name="Yan W."/>
            <person name="Fan B."/>
            <person name="Jiang Y."/>
            <person name="Adhikari A."/>
            <person name="Zheng C.-J."/>
            <person name="Schuster L."/>
            <person name="Cowan T.M."/>
            <person name="Smanski M.J."/>
            <person name="Chevrette M.G."/>
            <person name="De Carvalho L.P.S."/>
            <person name="Shen B."/>
        </authorList>
    </citation>
    <scope>NUCLEOTIDE SEQUENCE [LARGE SCALE GENOMIC DNA]</scope>
    <source>
        <strain evidence="2 3">NPDC053399</strain>
    </source>
</reference>
<dbReference type="NCBIfam" id="TIGR03544">
    <property type="entry name" value="DivI1A_domain"/>
    <property type="match status" value="1"/>
</dbReference>
<sequence>MTRVDDQKSFSKAFGREFSRAFRGFDPEQVNEYLSRVVKEGDLAHQRLAELESVLERLRLRSQALLRETGEARTGSGVGARIAGILTLAEEEAVGTEREGRSAGERIRRMAERSAHQRCSEAESYARAHLDEKRREAEGLLAAARAEVIEVSDRLHKVLAVEQEQLRVLGENSRVKALEASANLESVLIERRDRMEASLSLRELQAEQHLVRSEHRAEECRREAARVEAEAERESSERVEAARLRARDIVDDATFHAERLRAERERELEAITSLRSSVDLRLVRLRRIAGPAAHFQGAGEGQEVRPASPAGRV</sequence>
<name>A0ABW8C3B5_9ACTN</name>